<dbReference type="AlphaFoldDB" id="A0A2R6R7E2"/>
<evidence type="ECO:0000313" key="3">
    <source>
        <dbReference type="Proteomes" id="UP000186601"/>
    </source>
</evidence>
<sequence>MAPKAPSHSMEYLDGLVGASSPENRYTITSPNVEFVPLPIWGTIELRMRADGRFGIHDPVNCPQMFLYKHGHLAALLRKPDDLHDPIACMWRVPKPIDFMPVDGASTSAFGTLAPAVLQPISACIHQLSNDVRAYLRAHPQTEYLPILLVSMVDCLARLQFPSTFRDLIRQVASVQRTWLECRAYLDWVGSFIPLLGKHSADKPAPLKANRMGAFSTEPTVVQKLLAIGLPVWFVRRSDQVPTTVVIKRMVTAANAAVIEMGLGPFPAEPIYHGLAGTEQHFSLLWRSTSHMLDIEHVLISDGFIEEAEGTVGRTAARSSSSSSFPPSLPGVVRSTHSHTNNCPYNRNLLSKSRTAKPPKIRGMDKFVIIEHVRVPQPVKAWSTALANVNRAITPANNWGYWLPEPHILVGPEGTDRARNCLRNWFWVREGWYYMLAHRALRFDPLPSKLWRDWLQHEPEKVKEYTKDTALTRRRTYVFNLFKEYFPEELRQLPSKDTIFWDNRRVVLPPSNATCRQIAWEVLEIAFRVELLELDRYFVPIDSNDNTSTELFRQEKIARIFPDAQPMRPVRLPTSCRGLAASHIEDRRDSLHALYEVVRRWPDVPPAIRDSGGVRNLNVARLESLERALAAYYVQKFYEVSGRAATIPYHFPLSTHYD</sequence>
<organism evidence="2 3">
    <name type="scientific">Hermanssonia centrifuga</name>
    <dbReference type="NCBI Taxonomy" id="98765"/>
    <lineage>
        <taxon>Eukaryota</taxon>
        <taxon>Fungi</taxon>
        <taxon>Dikarya</taxon>
        <taxon>Basidiomycota</taxon>
        <taxon>Agaricomycotina</taxon>
        <taxon>Agaricomycetes</taxon>
        <taxon>Polyporales</taxon>
        <taxon>Meruliaceae</taxon>
        <taxon>Hermanssonia</taxon>
    </lineage>
</organism>
<dbReference type="Proteomes" id="UP000186601">
    <property type="component" value="Unassembled WGS sequence"/>
</dbReference>
<evidence type="ECO:0000256" key="1">
    <source>
        <dbReference type="SAM" id="MobiDB-lite"/>
    </source>
</evidence>
<proteinExistence type="predicted"/>
<reference evidence="2 3" key="1">
    <citation type="submission" date="2018-02" db="EMBL/GenBank/DDBJ databases">
        <title>Genome sequence of the basidiomycete white-rot fungus Phlebia centrifuga.</title>
        <authorList>
            <person name="Granchi Z."/>
            <person name="Peng M."/>
            <person name="de Vries R.P."/>
            <person name="Hilden K."/>
            <person name="Makela M.R."/>
            <person name="Grigoriev I."/>
            <person name="Riley R."/>
        </authorList>
    </citation>
    <scope>NUCLEOTIDE SEQUENCE [LARGE SCALE GENOMIC DNA]</scope>
    <source>
        <strain evidence="2 3">FBCC195</strain>
    </source>
</reference>
<name>A0A2R6R7E2_9APHY</name>
<keyword evidence="3" id="KW-1185">Reference proteome</keyword>
<protein>
    <submittedName>
        <fullName evidence="2">Uncharacterized protein</fullName>
    </submittedName>
</protein>
<dbReference type="EMBL" id="MLYV02000267">
    <property type="protein sequence ID" value="PSS22693.1"/>
    <property type="molecule type" value="Genomic_DNA"/>
</dbReference>
<gene>
    <name evidence="2" type="ORF">PHLCEN_2v2990</name>
</gene>
<dbReference type="OrthoDB" id="2692137at2759"/>
<comment type="caution">
    <text evidence="2">The sequence shown here is derived from an EMBL/GenBank/DDBJ whole genome shotgun (WGS) entry which is preliminary data.</text>
</comment>
<feature type="region of interest" description="Disordered" evidence="1">
    <location>
        <begin position="316"/>
        <end position="337"/>
    </location>
</feature>
<accession>A0A2R6R7E2</accession>
<evidence type="ECO:0000313" key="2">
    <source>
        <dbReference type="EMBL" id="PSS22693.1"/>
    </source>
</evidence>